<evidence type="ECO:0000313" key="2">
    <source>
        <dbReference type="EMBL" id="CUV58432.1"/>
    </source>
</evidence>
<name>A0A0S4X3D2_RALSL</name>
<dbReference type="AlphaFoldDB" id="A0A0S4X3D2"/>
<dbReference type="InterPro" id="IPR015947">
    <property type="entry name" value="PUA-like_sf"/>
</dbReference>
<proteinExistence type="predicted"/>
<gene>
    <name evidence="2" type="ORF">RUN215_v1_2130003</name>
</gene>
<organism evidence="2">
    <name type="scientific">Ralstonia solanacearum</name>
    <name type="common">Pseudomonas solanacearum</name>
    <dbReference type="NCBI Taxonomy" id="305"/>
    <lineage>
        <taxon>Bacteria</taxon>
        <taxon>Pseudomonadati</taxon>
        <taxon>Pseudomonadota</taxon>
        <taxon>Betaproteobacteria</taxon>
        <taxon>Burkholderiales</taxon>
        <taxon>Burkholderiaceae</taxon>
        <taxon>Ralstonia</taxon>
        <taxon>Ralstonia solanacearum species complex</taxon>
    </lineage>
</organism>
<protein>
    <recommendedName>
        <fullName evidence="1">ASCH domain-containing protein</fullName>
    </recommendedName>
</protein>
<dbReference type="Gene3D" id="2.30.130.30">
    <property type="entry name" value="Hypothetical protein"/>
    <property type="match status" value="1"/>
</dbReference>
<feature type="domain" description="ASCH" evidence="1">
    <location>
        <begin position="7"/>
        <end position="106"/>
    </location>
</feature>
<dbReference type="Pfam" id="PF04266">
    <property type="entry name" value="ASCH"/>
    <property type="match status" value="1"/>
</dbReference>
<dbReference type="SUPFAM" id="SSF88697">
    <property type="entry name" value="PUA domain-like"/>
    <property type="match status" value="1"/>
</dbReference>
<dbReference type="SMART" id="SM01022">
    <property type="entry name" value="ASCH"/>
    <property type="match status" value="1"/>
</dbReference>
<accession>A0A0S4X3D2</accession>
<dbReference type="EMBL" id="LN899820">
    <property type="protein sequence ID" value="CUV58432.1"/>
    <property type="molecule type" value="Genomic_DNA"/>
</dbReference>
<dbReference type="InterPro" id="IPR007374">
    <property type="entry name" value="ASCH_domain"/>
</dbReference>
<evidence type="ECO:0000259" key="1">
    <source>
        <dbReference type="SMART" id="SM01022"/>
    </source>
</evidence>
<reference evidence="2" key="1">
    <citation type="submission" date="2015-10" db="EMBL/GenBank/DDBJ databases">
        <authorList>
            <person name="Gilbert D.G."/>
        </authorList>
    </citation>
    <scope>NUCLEOTIDE SEQUENCE</scope>
    <source>
        <strain evidence="2">Phyl III-seqv23</strain>
    </source>
</reference>
<sequence>MKKRVLLSIHPEYANAIFAGEKGFEFRRVIFKENVREVVVYATSPISRVIGRFKIEEIYQDTPVKLWEKTEARAGVTREMFDAYFKDRARAFAIKVSEPIRFSEPQPLSKYLPSNTPPQSFCYI</sequence>